<dbReference type="CDD" id="cd24019">
    <property type="entry name" value="ASKHA_NBD_HK_meta"/>
    <property type="match status" value="1"/>
</dbReference>
<dbReference type="SUPFAM" id="SSF53067">
    <property type="entry name" value="Actin-like ATPase domain"/>
    <property type="match status" value="2"/>
</dbReference>
<dbReference type="PANTHER" id="PTHR19443:SF16">
    <property type="entry name" value="HEXOKINASE TYPE 1-RELATED"/>
    <property type="match status" value="1"/>
</dbReference>
<dbReference type="KEGG" id="aqu:100639704"/>
<evidence type="ECO:0000259" key="13">
    <source>
        <dbReference type="Pfam" id="PF00349"/>
    </source>
</evidence>
<dbReference type="FunFam" id="3.30.420.40:FF:000805">
    <property type="entry name" value="Hexokinase-2"/>
    <property type="match status" value="1"/>
</dbReference>
<sequence>MASSVGDIVDAFLKPVTKEGLEAISSRLLAQFETGLAKEKHDGEVKMLITYVHNLPSGEENGDFLALDLGGSNFRVLKITLDSENRDISQVDSKFSISEELKKSDQDRLFGFIAESLNNFKKENGITSKLPLGFTFSFPVNQTSLTAGTLIHWTKDFKAANCEGNDVVKMLRDASDARKFPDTDIVALVNDTTGTQMAVGYSDQDCHVGVILGTGTNACYTERLDAVTKFNGDRSQHDKVIINTEWGAFGDKGSLKDVITEFDKAFDSQPEVENGGSQIYEKMISGKYLGEIVRHAMLKLINGGVLFGGKSSDVLKKFEGFKSSYLSDIEKGECMDVLKNKCGLDPVTEQDCEYVTQICRAVSTRAARLAAAGIVTIVRKMGREKKCTVAVDGSLYKLHPEFRFRMRAAINEMLPCNGVIIKESRDGSGRGAALVAAVAKQ</sequence>
<dbReference type="InParanoid" id="A0A1X7TW84"/>
<dbReference type="GO" id="GO:0004340">
    <property type="term" value="F:glucokinase activity"/>
    <property type="evidence" value="ECO:0007669"/>
    <property type="project" value="TreeGrafter"/>
</dbReference>
<dbReference type="EnsemblMetazoa" id="XM_003389665.3">
    <property type="protein sequence ID" value="XP_003389713.1"/>
    <property type="gene ID" value="LOC100639704"/>
</dbReference>
<evidence type="ECO:0000256" key="3">
    <source>
        <dbReference type="ARBA" id="ARBA00009225"/>
    </source>
</evidence>
<dbReference type="InterPro" id="IPR001312">
    <property type="entry name" value="Hexokinase"/>
</dbReference>
<dbReference type="InterPro" id="IPR022673">
    <property type="entry name" value="Hexokinase_C"/>
</dbReference>
<evidence type="ECO:0000256" key="10">
    <source>
        <dbReference type="ARBA" id="ARBA00047905"/>
    </source>
</evidence>
<dbReference type="AlphaFoldDB" id="A0A1X7TW84"/>
<comment type="pathway">
    <text evidence="2">Carbohydrate metabolism; hexose metabolism.</text>
</comment>
<name>A0A1X7TW84_AMPQE</name>
<dbReference type="EC" id="2.7.1.-" evidence="12"/>
<dbReference type="FunFam" id="3.40.367.20:FF:000005">
    <property type="entry name" value="Phosphotransferase"/>
    <property type="match status" value="1"/>
</dbReference>
<dbReference type="PROSITE" id="PS00378">
    <property type="entry name" value="HEXOKINASE_1"/>
    <property type="match status" value="1"/>
</dbReference>
<proteinExistence type="inferred from homology"/>
<evidence type="ECO:0000256" key="7">
    <source>
        <dbReference type="ARBA" id="ARBA00022840"/>
    </source>
</evidence>
<keyword evidence="6 12" id="KW-0418">Kinase</keyword>
<evidence type="ECO:0000256" key="12">
    <source>
        <dbReference type="RuleBase" id="RU362007"/>
    </source>
</evidence>
<reference evidence="15" key="2">
    <citation type="submission" date="2017-05" db="UniProtKB">
        <authorList>
            <consortium name="EnsemblMetazoa"/>
        </authorList>
    </citation>
    <scope>IDENTIFICATION</scope>
</reference>
<organism evidence="15">
    <name type="scientific">Amphimedon queenslandica</name>
    <name type="common">Sponge</name>
    <dbReference type="NCBI Taxonomy" id="400682"/>
    <lineage>
        <taxon>Eukaryota</taxon>
        <taxon>Metazoa</taxon>
        <taxon>Porifera</taxon>
        <taxon>Demospongiae</taxon>
        <taxon>Heteroscleromorpha</taxon>
        <taxon>Haplosclerida</taxon>
        <taxon>Niphatidae</taxon>
        <taxon>Amphimedon</taxon>
    </lineage>
</organism>
<dbReference type="PRINTS" id="PR00475">
    <property type="entry name" value="HEXOKINASE"/>
</dbReference>
<comment type="catalytic activity">
    <reaction evidence="11">
        <text>D-glucose + ATP = D-glucose 6-phosphate + ADP + H(+)</text>
        <dbReference type="Rhea" id="RHEA:17825"/>
        <dbReference type="ChEBI" id="CHEBI:4167"/>
        <dbReference type="ChEBI" id="CHEBI:15378"/>
        <dbReference type="ChEBI" id="CHEBI:30616"/>
        <dbReference type="ChEBI" id="CHEBI:61548"/>
        <dbReference type="ChEBI" id="CHEBI:456216"/>
        <dbReference type="EC" id="2.7.1.1"/>
    </reaction>
    <physiologicalReaction direction="left-to-right" evidence="11">
        <dbReference type="Rhea" id="RHEA:17826"/>
    </physiologicalReaction>
</comment>
<evidence type="ECO:0000256" key="11">
    <source>
        <dbReference type="ARBA" id="ARBA00048160"/>
    </source>
</evidence>
<feature type="domain" description="Hexokinase N-terminal" evidence="13">
    <location>
        <begin position="16"/>
        <end position="201"/>
    </location>
</feature>
<evidence type="ECO:0000256" key="6">
    <source>
        <dbReference type="ARBA" id="ARBA00022777"/>
    </source>
</evidence>
<dbReference type="GO" id="GO:0001678">
    <property type="term" value="P:intracellular glucose homeostasis"/>
    <property type="evidence" value="ECO:0007669"/>
    <property type="project" value="InterPro"/>
</dbReference>
<dbReference type="UniPathway" id="UPA00109">
    <property type="reaction ID" value="UER00180"/>
</dbReference>
<dbReference type="GO" id="GO:0006006">
    <property type="term" value="P:glucose metabolic process"/>
    <property type="evidence" value="ECO:0007669"/>
    <property type="project" value="TreeGrafter"/>
</dbReference>
<evidence type="ECO:0000313" key="16">
    <source>
        <dbReference type="Proteomes" id="UP000007879"/>
    </source>
</evidence>
<dbReference type="InterPro" id="IPR019807">
    <property type="entry name" value="Hexokinase_BS"/>
</dbReference>
<dbReference type="GO" id="GO:0005524">
    <property type="term" value="F:ATP binding"/>
    <property type="evidence" value="ECO:0007669"/>
    <property type="project" value="UniProtKB-UniRule"/>
</dbReference>
<evidence type="ECO:0000256" key="2">
    <source>
        <dbReference type="ARBA" id="ARBA00005028"/>
    </source>
</evidence>
<gene>
    <name evidence="15" type="primary">100639704</name>
</gene>
<dbReference type="GO" id="GO:0005829">
    <property type="term" value="C:cytosol"/>
    <property type="evidence" value="ECO:0007669"/>
    <property type="project" value="TreeGrafter"/>
</dbReference>
<dbReference type="STRING" id="400682.A0A1X7TW84"/>
<dbReference type="Pfam" id="PF00349">
    <property type="entry name" value="Hexokinase_1"/>
    <property type="match status" value="1"/>
</dbReference>
<dbReference type="PANTHER" id="PTHR19443">
    <property type="entry name" value="HEXOKINASE"/>
    <property type="match status" value="1"/>
</dbReference>
<dbReference type="InterPro" id="IPR043129">
    <property type="entry name" value="ATPase_NBD"/>
</dbReference>
<dbReference type="eggNOG" id="KOG1369">
    <property type="taxonomic scope" value="Eukaryota"/>
</dbReference>
<dbReference type="Pfam" id="PF03727">
    <property type="entry name" value="Hexokinase_2"/>
    <property type="match status" value="1"/>
</dbReference>
<dbReference type="GO" id="GO:0008865">
    <property type="term" value="F:fructokinase activity"/>
    <property type="evidence" value="ECO:0007669"/>
    <property type="project" value="TreeGrafter"/>
</dbReference>
<dbReference type="OMA" id="ADCVQQF"/>
<keyword evidence="16" id="KW-1185">Reference proteome</keyword>
<feature type="domain" description="Hexokinase C-terminal" evidence="14">
    <location>
        <begin position="208"/>
        <end position="438"/>
    </location>
</feature>
<reference evidence="16" key="1">
    <citation type="journal article" date="2010" name="Nature">
        <title>The Amphimedon queenslandica genome and the evolution of animal complexity.</title>
        <authorList>
            <person name="Srivastava M."/>
            <person name="Simakov O."/>
            <person name="Chapman J."/>
            <person name="Fahey B."/>
            <person name="Gauthier M.E."/>
            <person name="Mitros T."/>
            <person name="Richards G.S."/>
            <person name="Conaco C."/>
            <person name="Dacre M."/>
            <person name="Hellsten U."/>
            <person name="Larroux C."/>
            <person name="Putnam N.H."/>
            <person name="Stanke M."/>
            <person name="Adamska M."/>
            <person name="Darling A."/>
            <person name="Degnan S.M."/>
            <person name="Oakley T.H."/>
            <person name="Plachetzki D.C."/>
            <person name="Zhai Y."/>
            <person name="Adamski M."/>
            <person name="Calcino A."/>
            <person name="Cummins S.F."/>
            <person name="Goodstein D.M."/>
            <person name="Harris C."/>
            <person name="Jackson D.J."/>
            <person name="Leys S.P."/>
            <person name="Shu S."/>
            <person name="Woodcroft B.J."/>
            <person name="Vervoort M."/>
            <person name="Kosik K.S."/>
            <person name="Manning G."/>
            <person name="Degnan B.M."/>
            <person name="Rokhsar D.S."/>
        </authorList>
    </citation>
    <scope>NUCLEOTIDE SEQUENCE [LARGE SCALE GENOMIC DNA]</scope>
</reference>
<evidence type="ECO:0000313" key="15">
    <source>
        <dbReference type="EnsemblMetazoa" id="Aqu2.1.19198_001"/>
    </source>
</evidence>
<dbReference type="SMR" id="A0A1X7TW84"/>
<evidence type="ECO:0000256" key="4">
    <source>
        <dbReference type="ARBA" id="ARBA00022679"/>
    </source>
</evidence>
<comment type="catalytic activity">
    <reaction evidence="9">
        <text>a D-hexose + ATP = a D-hexose 6-phosphate + ADP + H(+)</text>
        <dbReference type="Rhea" id="RHEA:22740"/>
        <dbReference type="ChEBI" id="CHEBI:4194"/>
        <dbReference type="ChEBI" id="CHEBI:15378"/>
        <dbReference type="ChEBI" id="CHEBI:30616"/>
        <dbReference type="ChEBI" id="CHEBI:229467"/>
        <dbReference type="ChEBI" id="CHEBI:456216"/>
        <dbReference type="EC" id="2.7.1.1"/>
    </reaction>
    <physiologicalReaction direction="left-to-right" evidence="9">
        <dbReference type="Rhea" id="RHEA:22741"/>
    </physiologicalReaction>
</comment>
<evidence type="ECO:0000256" key="5">
    <source>
        <dbReference type="ARBA" id="ARBA00022741"/>
    </source>
</evidence>
<evidence type="ECO:0000256" key="8">
    <source>
        <dbReference type="ARBA" id="ARBA00023152"/>
    </source>
</evidence>
<keyword evidence="4 12" id="KW-0808">Transferase</keyword>
<keyword evidence="8 12" id="KW-0324">Glycolysis</keyword>
<comment type="similarity">
    <text evidence="3 12">Belongs to the hexokinase family.</text>
</comment>
<comment type="catalytic activity">
    <reaction evidence="10">
        <text>D-fructose + ATP = D-fructose 6-phosphate + ADP + H(+)</text>
        <dbReference type="Rhea" id="RHEA:16125"/>
        <dbReference type="ChEBI" id="CHEBI:15378"/>
        <dbReference type="ChEBI" id="CHEBI:30616"/>
        <dbReference type="ChEBI" id="CHEBI:37721"/>
        <dbReference type="ChEBI" id="CHEBI:61527"/>
        <dbReference type="ChEBI" id="CHEBI:456216"/>
        <dbReference type="EC" id="2.7.1.1"/>
    </reaction>
    <physiologicalReaction direction="left-to-right" evidence="10">
        <dbReference type="Rhea" id="RHEA:16126"/>
    </physiologicalReaction>
</comment>
<dbReference type="UniPathway" id="UPA00242"/>
<dbReference type="PROSITE" id="PS51748">
    <property type="entry name" value="HEXOKINASE_2"/>
    <property type="match status" value="1"/>
</dbReference>
<protein>
    <recommendedName>
        <fullName evidence="12">Phosphotransferase</fullName>
        <ecNumber evidence="12">2.7.1.-</ecNumber>
    </recommendedName>
</protein>
<keyword evidence="5 12" id="KW-0547">Nucleotide-binding</keyword>
<dbReference type="OrthoDB" id="419537at2759"/>
<dbReference type="Proteomes" id="UP000007879">
    <property type="component" value="Unassembled WGS sequence"/>
</dbReference>
<dbReference type="Gene3D" id="3.30.420.40">
    <property type="match status" value="1"/>
</dbReference>
<evidence type="ECO:0000256" key="9">
    <source>
        <dbReference type="ARBA" id="ARBA00044613"/>
    </source>
</evidence>
<dbReference type="GO" id="GO:0006096">
    <property type="term" value="P:glycolytic process"/>
    <property type="evidence" value="ECO:0007669"/>
    <property type="project" value="UniProtKB-UniPathway"/>
</dbReference>
<evidence type="ECO:0000256" key="1">
    <source>
        <dbReference type="ARBA" id="ARBA00004888"/>
    </source>
</evidence>
<dbReference type="Gene3D" id="3.40.367.20">
    <property type="match status" value="1"/>
</dbReference>
<comment type="pathway">
    <text evidence="1">Carbohydrate degradation; glycolysis; D-glyceraldehyde 3-phosphate and glycerone phosphate from D-glucose: step 1/4.</text>
</comment>
<dbReference type="GO" id="GO:0005536">
    <property type="term" value="F:D-glucose binding"/>
    <property type="evidence" value="ECO:0007669"/>
    <property type="project" value="InterPro"/>
</dbReference>
<dbReference type="GO" id="GO:0005739">
    <property type="term" value="C:mitochondrion"/>
    <property type="evidence" value="ECO:0007669"/>
    <property type="project" value="TreeGrafter"/>
</dbReference>
<keyword evidence="7 12" id="KW-0067">ATP-binding</keyword>
<dbReference type="InterPro" id="IPR022672">
    <property type="entry name" value="Hexokinase_N"/>
</dbReference>
<dbReference type="EnsemblMetazoa" id="Aqu2.1.19198_001">
    <property type="protein sequence ID" value="Aqu2.1.19198_001"/>
    <property type="gene ID" value="Aqu2.1.19198"/>
</dbReference>
<accession>A0A1X7TW84</accession>
<evidence type="ECO:0000259" key="14">
    <source>
        <dbReference type="Pfam" id="PF03727"/>
    </source>
</evidence>